<proteinExistence type="predicted"/>
<sequence>MLAAEAELKRLCEVESKVKNLQQALRGLPNHGRSKVDGSTSTEQSIVYVPVAETTLSVTLPFNNSLRCLTYLPESVGVDAELKSQIISILSVVGDLSLRSFTIYSSGNVDRYRPRRKHSNDAGE</sequence>
<protein>
    <submittedName>
        <fullName evidence="1">Uncharacterized protein</fullName>
    </submittedName>
</protein>
<gene>
    <name evidence="1" type="ORF">OLEA9_A022820</name>
</gene>
<evidence type="ECO:0000313" key="1">
    <source>
        <dbReference type="EMBL" id="CAA3002122.1"/>
    </source>
</evidence>
<name>A0A8S0TAJ4_OLEEU</name>
<accession>A0A8S0TAJ4</accession>
<dbReference type="AlphaFoldDB" id="A0A8S0TAJ4"/>
<dbReference type="Proteomes" id="UP000594638">
    <property type="component" value="Unassembled WGS sequence"/>
</dbReference>
<dbReference type="EMBL" id="CACTIH010005808">
    <property type="protein sequence ID" value="CAA3002122.1"/>
    <property type="molecule type" value="Genomic_DNA"/>
</dbReference>
<dbReference type="Gramene" id="OE9A022820T1">
    <property type="protein sequence ID" value="OE9A022820C1"/>
    <property type="gene ID" value="OE9A022820"/>
</dbReference>
<reference evidence="1 2" key="1">
    <citation type="submission" date="2019-12" db="EMBL/GenBank/DDBJ databases">
        <authorList>
            <person name="Alioto T."/>
            <person name="Alioto T."/>
            <person name="Gomez Garrido J."/>
        </authorList>
    </citation>
    <scope>NUCLEOTIDE SEQUENCE [LARGE SCALE GENOMIC DNA]</scope>
</reference>
<organism evidence="1 2">
    <name type="scientific">Olea europaea subsp. europaea</name>
    <dbReference type="NCBI Taxonomy" id="158383"/>
    <lineage>
        <taxon>Eukaryota</taxon>
        <taxon>Viridiplantae</taxon>
        <taxon>Streptophyta</taxon>
        <taxon>Embryophyta</taxon>
        <taxon>Tracheophyta</taxon>
        <taxon>Spermatophyta</taxon>
        <taxon>Magnoliopsida</taxon>
        <taxon>eudicotyledons</taxon>
        <taxon>Gunneridae</taxon>
        <taxon>Pentapetalae</taxon>
        <taxon>asterids</taxon>
        <taxon>lamiids</taxon>
        <taxon>Lamiales</taxon>
        <taxon>Oleaceae</taxon>
        <taxon>Oleeae</taxon>
        <taxon>Olea</taxon>
    </lineage>
</organism>
<keyword evidence="2" id="KW-1185">Reference proteome</keyword>
<evidence type="ECO:0000313" key="2">
    <source>
        <dbReference type="Proteomes" id="UP000594638"/>
    </source>
</evidence>
<comment type="caution">
    <text evidence="1">The sequence shown here is derived from an EMBL/GenBank/DDBJ whole genome shotgun (WGS) entry which is preliminary data.</text>
</comment>